<evidence type="ECO:0000313" key="1">
    <source>
        <dbReference type="EMBL" id="JAH54781.1"/>
    </source>
</evidence>
<protein>
    <submittedName>
        <fullName evidence="1">Uncharacterized protein</fullName>
    </submittedName>
</protein>
<name>A0A0E9TMH0_ANGAN</name>
<reference evidence="1" key="2">
    <citation type="journal article" date="2015" name="Fish Shellfish Immunol.">
        <title>Early steps in the European eel (Anguilla anguilla)-Vibrio vulnificus interaction in the gills: Role of the RtxA13 toxin.</title>
        <authorList>
            <person name="Callol A."/>
            <person name="Pajuelo D."/>
            <person name="Ebbesson L."/>
            <person name="Teles M."/>
            <person name="MacKenzie S."/>
            <person name="Amaro C."/>
        </authorList>
    </citation>
    <scope>NUCLEOTIDE SEQUENCE</scope>
</reference>
<reference evidence="1" key="1">
    <citation type="submission" date="2014-11" db="EMBL/GenBank/DDBJ databases">
        <authorList>
            <person name="Amaro Gonzalez C."/>
        </authorList>
    </citation>
    <scope>NUCLEOTIDE SEQUENCE</scope>
</reference>
<accession>A0A0E9TMH0</accession>
<proteinExistence type="predicted"/>
<dbReference type="EMBL" id="GBXM01053796">
    <property type="protein sequence ID" value="JAH54781.1"/>
    <property type="molecule type" value="Transcribed_RNA"/>
</dbReference>
<dbReference type="AlphaFoldDB" id="A0A0E9TMH0"/>
<sequence>MFFQVTAQKGTKISVSNAW</sequence>
<organism evidence="1">
    <name type="scientific">Anguilla anguilla</name>
    <name type="common">European freshwater eel</name>
    <name type="synonym">Muraena anguilla</name>
    <dbReference type="NCBI Taxonomy" id="7936"/>
    <lineage>
        <taxon>Eukaryota</taxon>
        <taxon>Metazoa</taxon>
        <taxon>Chordata</taxon>
        <taxon>Craniata</taxon>
        <taxon>Vertebrata</taxon>
        <taxon>Euteleostomi</taxon>
        <taxon>Actinopterygii</taxon>
        <taxon>Neopterygii</taxon>
        <taxon>Teleostei</taxon>
        <taxon>Anguilliformes</taxon>
        <taxon>Anguillidae</taxon>
        <taxon>Anguilla</taxon>
    </lineage>
</organism>